<dbReference type="Proteomes" id="UP000586827">
    <property type="component" value="Unassembled WGS sequence"/>
</dbReference>
<sequence>MTRAERAGMTVMMIVVTPRASLTHGMTDVVDCPGLDLSARAGVTAHAA</sequence>
<keyword evidence="2" id="KW-1185">Reference proteome</keyword>
<dbReference type="EMBL" id="JABELX010000014">
    <property type="protein sequence ID" value="NNH74376.1"/>
    <property type="molecule type" value="Genomic_DNA"/>
</dbReference>
<feature type="non-terminal residue" evidence="1">
    <location>
        <position position="48"/>
    </location>
</feature>
<evidence type="ECO:0000313" key="2">
    <source>
        <dbReference type="Proteomes" id="UP000586827"/>
    </source>
</evidence>
<name>A0A849C957_9NOCA</name>
<accession>A0A849C957</accession>
<reference evidence="1 2" key="1">
    <citation type="submission" date="2020-05" db="EMBL/GenBank/DDBJ databases">
        <title>MicrobeNet Type strains.</title>
        <authorList>
            <person name="Nicholson A.C."/>
        </authorList>
    </citation>
    <scope>NUCLEOTIDE SEQUENCE [LARGE SCALE GENOMIC DNA]</scope>
    <source>
        <strain evidence="1 2">JCM 3224</strain>
    </source>
</reference>
<gene>
    <name evidence="1" type="ORF">HLB23_31775</name>
</gene>
<comment type="caution">
    <text evidence="1">The sequence shown here is derived from an EMBL/GenBank/DDBJ whole genome shotgun (WGS) entry which is preliminary data.</text>
</comment>
<protein>
    <submittedName>
        <fullName evidence="1">Uncharacterized protein</fullName>
    </submittedName>
</protein>
<evidence type="ECO:0000313" key="1">
    <source>
        <dbReference type="EMBL" id="NNH74376.1"/>
    </source>
</evidence>
<proteinExistence type="predicted"/>
<organism evidence="1 2">
    <name type="scientific">Nocardia uniformis</name>
    <dbReference type="NCBI Taxonomy" id="53432"/>
    <lineage>
        <taxon>Bacteria</taxon>
        <taxon>Bacillati</taxon>
        <taxon>Actinomycetota</taxon>
        <taxon>Actinomycetes</taxon>
        <taxon>Mycobacteriales</taxon>
        <taxon>Nocardiaceae</taxon>
        <taxon>Nocardia</taxon>
    </lineage>
</organism>
<dbReference type="AlphaFoldDB" id="A0A849C957"/>